<accession>A0A0M0JF73</accession>
<dbReference type="Pfam" id="PF00246">
    <property type="entry name" value="Peptidase_M14"/>
    <property type="match status" value="1"/>
</dbReference>
<evidence type="ECO:0000256" key="3">
    <source>
        <dbReference type="ARBA" id="ARBA00022723"/>
    </source>
</evidence>
<dbReference type="PROSITE" id="PS52035">
    <property type="entry name" value="PEPTIDASE_M14"/>
    <property type="match status" value="1"/>
</dbReference>
<feature type="transmembrane region" description="Helical" evidence="6">
    <location>
        <begin position="448"/>
        <end position="471"/>
    </location>
</feature>
<dbReference type="Gene3D" id="3.40.630.10">
    <property type="entry name" value="Zn peptidases"/>
    <property type="match status" value="1"/>
</dbReference>
<feature type="domain" description="Peptidase M14" evidence="7">
    <location>
        <begin position="4"/>
        <end position="291"/>
    </location>
</feature>
<gene>
    <name evidence="8" type="ORF">Ctob_007143</name>
</gene>
<keyword evidence="6" id="KW-1133">Transmembrane helix</keyword>
<keyword evidence="3" id="KW-0479">Metal-binding</keyword>
<dbReference type="GO" id="GO:0004181">
    <property type="term" value="F:metallocarboxypeptidase activity"/>
    <property type="evidence" value="ECO:0007669"/>
    <property type="project" value="InterPro"/>
</dbReference>
<evidence type="ECO:0000256" key="6">
    <source>
        <dbReference type="SAM" id="Phobius"/>
    </source>
</evidence>
<dbReference type="PANTHER" id="PTHR11705:SF138">
    <property type="entry name" value="PEPTIDASE M14 CARBOXYPEPTIDASE A DOMAIN-CONTAINING PROTEIN"/>
    <property type="match status" value="1"/>
</dbReference>
<feature type="active site" description="Proton donor/acceptor" evidence="5">
    <location>
        <position position="265"/>
    </location>
</feature>
<dbReference type="GO" id="GO:0006508">
    <property type="term" value="P:proteolysis"/>
    <property type="evidence" value="ECO:0007669"/>
    <property type="project" value="InterPro"/>
</dbReference>
<keyword evidence="6" id="KW-0812">Transmembrane</keyword>
<keyword evidence="8" id="KW-0121">Carboxypeptidase</keyword>
<keyword evidence="6" id="KW-0472">Membrane</keyword>
<keyword evidence="8" id="KW-0378">Hydrolase</keyword>
<evidence type="ECO:0000256" key="4">
    <source>
        <dbReference type="ARBA" id="ARBA00022833"/>
    </source>
</evidence>
<keyword evidence="8" id="KW-0645">Protease</keyword>
<dbReference type="Proteomes" id="UP000037460">
    <property type="component" value="Unassembled WGS sequence"/>
</dbReference>
<dbReference type="EMBL" id="JWZX01003020">
    <property type="protein sequence ID" value="KOO25085.1"/>
    <property type="molecule type" value="Genomic_DNA"/>
</dbReference>
<comment type="similarity">
    <text evidence="2 5">Belongs to the peptidase M14 family.</text>
</comment>
<keyword evidence="4" id="KW-0862">Zinc</keyword>
<dbReference type="PANTHER" id="PTHR11705">
    <property type="entry name" value="PROTEASE FAMILY M14 CARBOXYPEPTIDASE A,B"/>
    <property type="match status" value="1"/>
</dbReference>
<proteinExistence type="inferred from homology"/>
<comment type="caution">
    <text evidence="8">The sequence shown here is derived from an EMBL/GenBank/DDBJ whole genome shotgun (WGS) entry which is preliminary data.</text>
</comment>
<dbReference type="CDD" id="cd00596">
    <property type="entry name" value="Peptidase_M14_like"/>
    <property type="match status" value="1"/>
</dbReference>
<evidence type="ECO:0000259" key="7">
    <source>
        <dbReference type="PROSITE" id="PS52035"/>
    </source>
</evidence>
<name>A0A0M0JF73_9EUKA</name>
<dbReference type="GO" id="GO:0008270">
    <property type="term" value="F:zinc ion binding"/>
    <property type="evidence" value="ECO:0007669"/>
    <property type="project" value="InterPro"/>
</dbReference>
<protein>
    <submittedName>
        <fullName evidence="8">Zinc carboxypeptidase family protein</fullName>
    </submittedName>
</protein>
<dbReference type="InterPro" id="IPR057246">
    <property type="entry name" value="CARBOXYPEPT_ZN_1"/>
</dbReference>
<dbReference type="GO" id="GO:0005615">
    <property type="term" value="C:extracellular space"/>
    <property type="evidence" value="ECO:0007669"/>
    <property type="project" value="TreeGrafter"/>
</dbReference>
<dbReference type="OrthoDB" id="10249045at2759"/>
<reference evidence="9" key="1">
    <citation type="journal article" date="2015" name="PLoS Genet.">
        <title>Genome Sequence and Transcriptome Analyses of Chrysochromulina tobin: Metabolic Tools for Enhanced Algal Fitness in the Prominent Order Prymnesiales (Haptophyceae).</title>
        <authorList>
            <person name="Hovde B.T."/>
            <person name="Deodato C.R."/>
            <person name="Hunsperger H.M."/>
            <person name="Ryken S.A."/>
            <person name="Yost W."/>
            <person name="Jha R.K."/>
            <person name="Patterson J."/>
            <person name="Monnat R.J. Jr."/>
            <person name="Barlow S.B."/>
            <person name="Starkenburg S.R."/>
            <person name="Cattolico R.A."/>
        </authorList>
    </citation>
    <scope>NUCLEOTIDE SEQUENCE</scope>
    <source>
        <strain evidence="9">CCMP291</strain>
    </source>
</reference>
<organism evidence="8 9">
    <name type="scientific">Chrysochromulina tobinii</name>
    <dbReference type="NCBI Taxonomy" id="1460289"/>
    <lineage>
        <taxon>Eukaryota</taxon>
        <taxon>Haptista</taxon>
        <taxon>Haptophyta</taxon>
        <taxon>Prymnesiophyceae</taxon>
        <taxon>Prymnesiales</taxon>
        <taxon>Chrysochromulinaceae</taxon>
        <taxon>Chrysochromulina</taxon>
    </lineage>
</organism>
<dbReference type="InterPro" id="IPR000834">
    <property type="entry name" value="Peptidase_M14"/>
</dbReference>
<dbReference type="PROSITE" id="PS00132">
    <property type="entry name" value="CARBOXYPEPT_ZN_1"/>
    <property type="match status" value="1"/>
</dbReference>
<keyword evidence="9" id="KW-1185">Reference proteome</keyword>
<evidence type="ECO:0000313" key="9">
    <source>
        <dbReference type="Proteomes" id="UP000037460"/>
    </source>
</evidence>
<dbReference type="SUPFAM" id="SSF53187">
    <property type="entry name" value="Zn-dependent exopeptidases"/>
    <property type="match status" value="1"/>
</dbReference>
<evidence type="ECO:0000256" key="2">
    <source>
        <dbReference type="ARBA" id="ARBA00005988"/>
    </source>
</evidence>
<evidence type="ECO:0000313" key="8">
    <source>
        <dbReference type="EMBL" id="KOO25085.1"/>
    </source>
</evidence>
<sequence length="524" mass="56289">MVYADITYASGAAEMLRLATTRPDLASLSTAQALYGLPTAGTCRNADGSSSACQNYILEITNRSSLAHELDRPEIFISGALHGDERIGPSTALALSRWLIERYDTDPWMRRLVDQRIILVMPMTNAIGVEQRRRDELGIDPNRDFPYDQVPSACMQTVTARSINELYRARLLQLVVTFHGGMQAIAYNWGSFNYYQSKPHRSPDDVSQRQVAEQMSKFAGTGGSRTRNTKYLFKTMNDLVYPVHGGMEDWGYAASWDRAFVRTCEPRTYGGYEAARTTYSDAAVRAFTVLIETSDLKAPTADTYGAEAGVYNINSDADGHVPRNVRLSLAAIDLVRPHVAAWREGEATAAAAGSEVGAPVSAGGKEGYTADNHGHKTLAVQATSWLRGASIVVADASALANAAALVDEGAEPVSALALPLDSSDDPAEPAVGLLTQLDDAWHGRAPTLLVMMLVGAVALVLLLCGLAGCLLRVRGGGGAVRPSEAEIARLRNKYECRVAQAEALSLLTDTQTDGETSTGSGSRP</sequence>
<dbReference type="AlphaFoldDB" id="A0A0M0JF73"/>
<evidence type="ECO:0000256" key="1">
    <source>
        <dbReference type="ARBA" id="ARBA00001947"/>
    </source>
</evidence>
<dbReference type="SMART" id="SM00631">
    <property type="entry name" value="Zn_pept"/>
    <property type="match status" value="1"/>
</dbReference>
<evidence type="ECO:0000256" key="5">
    <source>
        <dbReference type="PROSITE-ProRule" id="PRU01379"/>
    </source>
</evidence>
<comment type="cofactor">
    <cofactor evidence="1">
        <name>Zn(2+)</name>
        <dbReference type="ChEBI" id="CHEBI:29105"/>
    </cofactor>
</comment>